<sequence>MKMKVHEELINNRSFRIHTTGKSHYWFFNTYFPHYVEYKTADFQKEIFGLTQNENELFVVIVAFRGSAKSTIMTLSYPIWAMVGELKKKFIILISQTQQQSRLILSNIKKEFETNETLISDFGPFGEDDDEWRANSLVISKYNTRITAISSGESIRGLRHLQNRPDLIICDDVEDLNSVKTRDGRSKSHEWLTGDVVPAGGPKSKYVIIGNLLHEDSLMMRLKNQIINGKLSGIYKEYPLIQGEKILWPGKFPDMKSVEEQKSKIASESSWSREFLLTIISDEDRIVHPEWIHYYDELPREDELRFTITGVDLAISEKESADKTAMVSGNVYGYSDEKKMYILSNPVNKRMSFPDAIEEAKRLSRALGNGTPTKLLIEEVAYQSSFTQQLEHDEIPAEGVKIHGSDKRARLSLTTHLIRTGKILFPRKGAEELIEQLTGFGIEKHDDLADAFSILVLYLISERNVDPQLYIVDYGPPPNRVFGITDMMNHGYFD</sequence>
<dbReference type="InterPro" id="IPR035421">
    <property type="entry name" value="Terminase_6C"/>
</dbReference>
<gene>
    <name evidence="3" type="ORF">A2Z22_01045</name>
</gene>
<organism evidence="3 4">
    <name type="scientific">Candidatus Woesebacteria bacterium RBG_16_34_12</name>
    <dbReference type="NCBI Taxonomy" id="1802480"/>
    <lineage>
        <taxon>Bacteria</taxon>
        <taxon>Candidatus Woeseibacteriota</taxon>
    </lineage>
</organism>
<dbReference type="AlphaFoldDB" id="A0A1F7X7Y8"/>
<dbReference type="EMBL" id="MGFS01000025">
    <property type="protein sequence ID" value="OGM11152.1"/>
    <property type="molecule type" value="Genomic_DNA"/>
</dbReference>
<protein>
    <recommendedName>
        <fullName evidence="2">Terminase large subunit gp17-like C-terminal domain-containing protein</fullName>
    </recommendedName>
</protein>
<dbReference type="Proteomes" id="UP000177053">
    <property type="component" value="Unassembled WGS sequence"/>
</dbReference>
<evidence type="ECO:0000313" key="4">
    <source>
        <dbReference type="Proteomes" id="UP000177053"/>
    </source>
</evidence>
<name>A0A1F7X7Y8_9BACT</name>
<evidence type="ECO:0000313" key="3">
    <source>
        <dbReference type="EMBL" id="OGM11152.1"/>
    </source>
</evidence>
<reference evidence="3 4" key="1">
    <citation type="journal article" date="2016" name="Nat. Commun.">
        <title>Thousands of microbial genomes shed light on interconnected biogeochemical processes in an aquifer system.</title>
        <authorList>
            <person name="Anantharaman K."/>
            <person name="Brown C.T."/>
            <person name="Hug L.A."/>
            <person name="Sharon I."/>
            <person name="Castelle C.J."/>
            <person name="Probst A.J."/>
            <person name="Thomas B.C."/>
            <person name="Singh A."/>
            <person name="Wilkins M.J."/>
            <person name="Karaoz U."/>
            <person name="Brodie E.L."/>
            <person name="Williams K.H."/>
            <person name="Hubbard S.S."/>
            <person name="Banfield J.F."/>
        </authorList>
    </citation>
    <scope>NUCLEOTIDE SEQUENCE [LARGE SCALE GENOMIC DNA]</scope>
</reference>
<evidence type="ECO:0000259" key="2">
    <source>
        <dbReference type="Pfam" id="PF17289"/>
    </source>
</evidence>
<dbReference type="Gene3D" id="3.30.420.240">
    <property type="match status" value="1"/>
</dbReference>
<comment type="caution">
    <text evidence="3">The sequence shown here is derived from an EMBL/GenBank/DDBJ whole genome shotgun (WGS) entry which is preliminary data.</text>
</comment>
<dbReference type="InterPro" id="IPR027417">
    <property type="entry name" value="P-loop_NTPase"/>
</dbReference>
<evidence type="ECO:0000256" key="1">
    <source>
        <dbReference type="ARBA" id="ARBA00022612"/>
    </source>
</evidence>
<dbReference type="Pfam" id="PF17289">
    <property type="entry name" value="Terminase_6C"/>
    <property type="match status" value="1"/>
</dbReference>
<feature type="domain" description="Terminase large subunit gp17-like C-terminal" evidence="2">
    <location>
        <begin position="310"/>
        <end position="454"/>
    </location>
</feature>
<dbReference type="Gene3D" id="3.40.50.300">
    <property type="entry name" value="P-loop containing nucleotide triphosphate hydrolases"/>
    <property type="match status" value="1"/>
</dbReference>
<proteinExistence type="predicted"/>
<accession>A0A1F7X7Y8</accession>
<keyword evidence="1" id="KW-1188">Viral release from host cell</keyword>